<evidence type="ECO:0000256" key="5">
    <source>
        <dbReference type="ARBA" id="ARBA00023136"/>
    </source>
</evidence>
<dbReference type="EMBL" id="JAAMPA010000001">
    <property type="protein sequence ID" value="NIH65638.1"/>
    <property type="molecule type" value="Genomic_DNA"/>
</dbReference>
<reference evidence="8" key="1">
    <citation type="journal article" date="2014" name="Int. J. Syst. Evol. Microbiol.">
        <title>Complete genome of a new Firmicutes species belonging to the dominant human colonic microbiota ('Ruminococcus bicirculans') reveals two chromosomes and a selective capacity to utilize plant glucans.</title>
        <authorList>
            <consortium name="NISC Comparative Sequencing Program"/>
            <person name="Wegmann U."/>
            <person name="Louis P."/>
            <person name="Goesmann A."/>
            <person name="Henrissat B."/>
            <person name="Duncan S.H."/>
            <person name="Flint H.J."/>
        </authorList>
    </citation>
    <scope>NUCLEOTIDE SEQUENCE</scope>
    <source>
        <strain evidence="8">CGMCC 4.5581</strain>
    </source>
</reference>
<feature type="transmembrane region" description="Helical" evidence="6">
    <location>
        <begin position="237"/>
        <end position="258"/>
    </location>
</feature>
<dbReference type="PROSITE" id="PS50156">
    <property type="entry name" value="SSD"/>
    <property type="match status" value="1"/>
</dbReference>
<keyword evidence="4 6" id="KW-1133">Transmembrane helix</keyword>
<dbReference type="AlphaFoldDB" id="A0A846LK15"/>
<name>A0A846LK15_9ACTN</name>
<feature type="transmembrane region" description="Helical" evidence="6">
    <location>
        <begin position="660"/>
        <end position="684"/>
    </location>
</feature>
<comment type="caution">
    <text evidence="9">The sequence shown here is derived from an EMBL/GenBank/DDBJ whole genome shotgun (WGS) entry which is preliminary data.</text>
</comment>
<comment type="subcellular location">
    <subcellularLocation>
        <location evidence="1">Cell membrane</location>
        <topology evidence="1">Multi-pass membrane protein</topology>
    </subcellularLocation>
</comment>
<dbReference type="Pfam" id="PF03176">
    <property type="entry name" value="MMPL"/>
    <property type="match status" value="2"/>
</dbReference>
<evidence type="ECO:0000313" key="10">
    <source>
        <dbReference type="Proteomes" id="UP000552836"/>
    </source>
</evidence>
<dbReference type="PANTHER" id="PTHR33406:SF13">
    <property type="entry name" value="MEMBRANE PROTEIN YDFJ"/>
    <property type="match status" value="1"/>
</dbReference>
<protein>
    <submittedName>
        <fullName evidence="8">Membrane protein</fullName>
    </submittedName>
    <submittedName>
        <fullName evidence="9">RND superfamily putative drug exporter</fullName>
    </submittedName>
</protein>
<dbReference type="InterPro" id="IPR050545">
    <property type="entry name" value="Mycobact_MmpL"/>
</dbReference>
<keyword evidence="5 6" id="KW-0472">Membrane</keyword>
<accession>A0A846LK15</accession>
<feature type="transmembrane region" description="Helical" evidence="6">
    <location>
        <begin position="540"/>
        <end position="561"/>
    </location>
</feature>
<dbReference type="Proteomes" id="UP000552836">
    <property type="component" value="Unassembled WGS sequence"/>
</dbReference>
<evidence type="ECO:0000313" key="11">
    <source>
        <dbReference type="Proteomes" id="UP000648663"/>
    </source>
</evidence>
<sequence>MVDGVEEETMGRVADWVLGHRRTVVLAWLALAVVGGVLAPTTIDRLGFDFSTPGQPAYEANEAITDQFGNGGAIDPLLVTVPLPEGSTVAENQAELAAVVERLRQPGWRVASPLDEGAAADVLAADGNAVVLVWPPAVEGPAPYAAALPQLEGALQGATVAGAEPVVTGTPVLAEGGGEERPIIVEIALGAGGAIVVLALVFGSLLALVPLLVAAVAITTTFLLVLLLTTVIDVSFIVQYLVGLIGLGVAIDYSLLVVMRWREERAAGADDLVAVRTAMTTAGRAVVFSGVTVAISLLSLVVLPLPFLRTVGFGGLFIPLVSVLVALTLLPVLLASVGPRLEWPRRRLRGTESRTWHRVGTTVVRHRWVAAALATAVLLLLASPVLGIKLGTPQVSAIATGSSPAATAFQQLTGAGLPDGLARPVEVLTDDRAAAVERLSAVEGVAGVLAPAGEPWEQGGTGLVDVVLADDPSSTAGREALTAVRAAADGLPGAQVGGTAAGDADSVEAIYGNAWWVLPLVVVITFALLAPALRSIWLPVKALVLNVVSIAAAYGMTVWIWQEGNLTDLLFGASATGTLTFWVPVAAFSFLFGLSMDYEVFILSRIREGRDAGMSTDEATVHGVAYTGRLVTSAALILFLAFVALSTVPVVDVKIFATTLALGILLDATVVRGVLTPALVALLGEVNWWWPFRRYGHRPAHARPRHAHARSTRA</sequence>
<dbReference type="EMBL" id="BMMI01000004">
    <property type="protein sequence ID" value="GGL65983.1"/>
    <property type="molecule type" value="Genomic_DNA"/>
</dbReference>
<evidence type="ECO:0000256" key="4">
    <source>
        <dbReference type="ARBA" id="ARBA00022989"/>
    </source>
</evidence>
<feature type="transmembrane region" description="Helical" evidence="6">
    <location>
        <begin position="514"/>
        <end position="533"/>
    </location>
</feature>
<proteinExistence type="predicted"/>
<dbReference type="InterPro" id="IPR000731">
    <property type="entry name" value="SSD"/>
</dbReference>
<feature type="transmembrane region" description="Helical" evidence="6">
    <location>
        <begin position="24"/>
        <end position="43"/>
    </location>
</feature>
<keyword evidence="2" id="KW-1003">Cell membrane</keyword>
<dbReference type="Gene3D" id="1.20.1640.10">
    <property type="entry name" value="Multidrug efflux transporter AcrB transmembrane domain"/>
    <property type="match status" value="2"/>
</dbReference>
<feature type="domain" description="SSD" evidence="7">
    <location>
        <begin position="206"/>
        <end position="336"/>
    </location>
</feature>
<reference evidence="11" key="2">
    <citation type="journal article" date="2019" name="Int. J. Syst. Evol. Microbiol.">
        <title>The Global Catalogue of Microorganisms (GCM) 10K type strain sequencing project: providing services to taxonomists for standard genome sequencing and annotation.</title>
        <authorList>
            <consortium name="The Broad Institute Genomics Platform"/>
            <consortium name="The Broad Institute Genome Sequencing Center for Infectious Disease"/>
            <person name="Wu L."/>
            <person name="Ma J."/>
        </authorList>
    </citation>
    <scope>NUCLEOTIDE SEQUENCE [LARGE SCALE GENOMIC DNA]</scope>
    <source>
        <strain evidence="11">CGMCC 4.5581</strain>
    </source>
</reference>
<feature type="transmembrane region" description="Helical" evidence="6">
    <location>
        <begin position="368"/>
        <end position="388"/>
    </location>
</feature>
<keyword evidence="11" id="KW-1185">Reference proteome</keyword>
<feature type="transmembrane region" description="Helical" evidence="6">
    <location>
        <begin position="183"/>
        <end position="202"/>
    </location>
</feature>
<feature type="transmembrane region" description="Helical" evidence="6">
    <location>
        <begin position="581"/>
        <end position="603"/>
    </location>
</feature>
<feature type="transmembrane region" description="Helical" evidence="6">
    <location>
        <begin position="209"/>
        <end position="231"/>
    </location>
</feature>
<dbReference type="PANTHER" id="PTHR33406">
    <property type="entry name" value="MEMBRANE PROTEIN MJ1562-RELATED"/>
    <property type="match status" value="1"/>
</dbReference>
<evidence type="ECO:0000256" key="2">
    <source>
        <dbReference type="ARBA" id="ARBA00022475"/>
    </source>
</evidence>
<evidence type="ECO:0000313" key="9">
    <source>
        <dbReference type="EMBL" id="NIH65638.1"/>
    </source>
</evidence>
<dbReference type="Proteomes" id="UP000648663">
    <property type="component" value="Unassembled WGS sequence"/>
</dbReference>
<feature type="transmembrane region" description="Helical" evidence="6">
    <location>
        <begin position="313"/>
        <end position="337"/>
    </location>
</feature>
<organism evidence="9 10">
    <name type="scientific">Modestobacter marinus</name>
    <dbReference type="NCBI Taxonomy" id="477641"/>
    <lineage>
        <taxon>Bacteria</taxon>
        <taxon>Bacillati</taxon>
        <taxon>Actinomycetota</taxon>
        <taxon>Actinomycetes</taxon>
        <taxon>Geodermatophilales</taxon>
        <taxon>Geodermatophilaceae</taxon>
        <taxon>Modestobacter</taxon>
    </lineage>
</organism>
<dbReference type="SUPFAM" id="SSF82866">
    <property type="entry name" value="Multidrug efflux transporter AcrB transmembrane domain"/>
    <property type="match status" value="2"/>
</dbReference>
<evidence type="ECO:0000256" key="6">
    <source>
        <dbReference type="SAM" id="Phobius"/>
    </source>
</evidence>
<evidence type="ECO:0000313" key="8">
    <source>
        <dbReference type="EMBL" id="GGL65983.1"/>
    </source>
</evidence>
<dbReference type="InterPro" id="IPR004869">
    <property type="entry name" value="MMPL_dom"/>
</dbReference>
<feature type="transmembrane region" description="Helical" evidence="6">
    <location>
        <begin position="624"/>
        <end position="648"/>
    </location>
</feature>
<evidence type="ECO:0000256" key="3">
    <source>
        <dbReference type="ARBA" id="ARBA00022692"/>
    </source>
</evidence>
<evidence type="ECO:0000256" key="1">
    <source>
        <dbReference type="ARBA" id="ARBA00004651"/>
    </source>
</evidence>
<feature type="transmembrane region" description="Helical" evidence="6">
    <location>
        <begin position="285"/>
        <end position="307"/>
    </location>
</feature>
<reference evidence="8" key="4">
    <citation type="submission" date="2024-05" db="EMBL/GenBank/DDBJ databases">
        <authorList>
            <person name="Sun Q."/>
            <person name="Zhou Y."/>
        </authorList>
    </citation>
    <scope>NUCLEOTIDE SEQUENCE</scope>
    <source>
        <strain evidence="8">CGMCC 4.5581</strain>
    </source>
</reference>
<keyword evidence="3 6" id="KW-0812">Transmembrane</keyword>
<evidence type="ECO:0000259" key="7">
    <source>
        <dbReference type="PROSITE" id="PS50156"/>
    </source>
</evidence>
<reference evidence="9 10" key="3">
    <citation type="submission" date="2020-02" db="EMBL/GenBank/DDBJ databases">
        <title>Sequencing the genomes of 1000 actinobacteria strains.</title>
        <authorList>
            <person name="Klenk H.-P."/>
        </authorList>
    </citation>
    <scope>NUCLEOTIDE SEQUENCE [LARGE SCALE GENOMIC DNA]</scope>
    <source>
        <strain evidence="9 10">DSM 45201</strain>
    </source>
</reference>
<gene>
    <name evidence="9" type="ORF">FB380_000084</name>
    <name evidence="8" type="ORF">GCM10011589_22740</name>
</gene>
<dbReference type="GO" id="GO:0005886">
    <property type="term" value="C:plasma membrane"/>
    <property type="evidence" value="ECO:0007669"/>
    <property type="project" value="UniProtKB-SubCell"/>
</dbReference>
<dbReference type="RefSeq" id="WP_243850099.1">
    <property type="nucleotide sequence ID" value="NZ_BAABJU010000007.1"/>
</dbReference>